<keyword evidence="3" id="KW-1185">Reference proteome</keyword>
<evidence type="ECO:0000313" key="2">
    <source>
        <dbReference type="EMBL" id="THH26957.1"/>
    </source>
</evidence>
<reference evidence="2 3" key="1">
    <citation type="submission" date="2019-02" db="EMBL/GenBank/DDBJ databases">
        <title>Genome sequencing of the rare red list fungi Antrodiella citrinella (Flaviporus citrinellus).</title>
        <authorList>
            <person name="Buettner E."/>
            <person name="Kellner H."/>
        </authorList>
    </citation>
    <scope>NUCLEOTIDE SEQUENCE [LARGE SCALE GENOMIC DNA]</scope>
    <source>
        <strain evidence="2 3">DSM 108506</strain>
    </source>
</reference>
<sequence length="69" mass="7376">MFLVFRLKYSSTSTLQTYSQLEEERSKASSSKKKGKKAAAKVQPQQLAGDAGASSEALSPSKASPSRLP</sequence>
<organism evidence="2 3">
    <name type="scientific">Antrodiella citrinella</name>
    <dbReference type="NCBI Taxonomy" id="2447956"/>
    <lineage>
        <taxon>Eukaryota</taxon>
        <taxon>Fungi</taxon>
        <taxon>Dikarya</taxon>
        <taxon>Basidiomycota</taxon>
        <taxon>Agaricomycotina</taxon>
        <taxon>Agaricomycetes</taxon>
        <taxon>Polyporales</taxon>
        <taxon>Steccherinaceae</taxon>
        <taxon>Antrodiella</taxon>
    </lineage>
</organism>
<name>A0A4S4MNS2_9APHY</name>
<dbReference type="AlphaFoldDB" id="A0A4S4MNS2"/>
<feature type="compositionally biased region" description="Polar residues" evidence="1">
    <location>
        <begin position="56"/>
        <end position="69"/>
    </location>
</feature>
<accession>A0A4S4MNS2</accession>
<proteinExistence type="predicted"/>
<dbReference type="EMBL" id="SGPM01000293">
    <property type="protein sequence ID" value="THH26957.1"/>
    <property type="molecule type" value="Genomic_DNA"/>
</dbReference>
<feature type="region of interest" description="Disordered" evidence="1">
    <location>
        <begin position="13"/>
        <end position="69"/>
    </location>
</feature>
<comment type="caution">
    <text evidence="2">The sequence shown here is derived from an EMBL/GenBank/DDBJ whole genome shotgun (WGS) entry which is preliminary data.</text>
</comment>
<evidence type="ECO:0000256" key="1">
    <source>
        <dbReference type="SAM" id="MobiDB-lite"/>
    </source>
</evidence>
<feature type="compositionally biased region" description="Basic residues" evidence="1">
    <location>
        <begin position="30"/>
        <end position="39"/>
    </location>
</feature>
<gene>
    <name evidence="2" type="ORF">EUX98_g7231</name>
</gene>
<evidence type="ECO:0000313" key="3">
    <source>
        <dbReference type="Proteomes" id="UP000308730"/>
    </source>
</evidence>
<protein>
    <submittedName>
        <fullName evidence="2">Uncharacterized protein</fullName>
    </submittedName>
</protein>
<dbReference type="Proteomes" id="UP000308730">
    <property type="component" value="Unassembled WGS sequence"/>
</dbReference>